<dbReference type="PANTHER" id="PTHR46124">
    <property type="entry name" value="D-AMINOACYL-TRNA DEACYLASE"/>
    <property type="match status" value="1"/>
</dbReference>
<dbReference type="Pfam" id="PF01026">
    <property type="entry name" value="TatD_DNase"/>
    <property type="match status" value="1"/>
</dbReference>
<gene>
    <name evidence="3" type="ORF">YK48G_05470</name>
</gene>
<evidence type="ECO:0000313" key="3">
    <source>
        <dbReference type="EMBL" id="GHP13122.1"/>
    </source>
</evidence>
<keyword evidence="4" id="KW-1185">Reference proteome</keyword>
<reference evidence="3 4" key="1">
    <citation type="journal article" date="2021" name="Int. J. Syst. Evol. Microbiol.">
        <title>Lentilactobacillus fungorum sp. nov., isolated from spent mushroom substrates.</title>
        <authorList>
            <person name="Tohno M."/>
            <person name="Tanizawa Y."/>
            <person name="Kojima Y."/>
            <person name="Sakamoto M."/>
            <person name="Ohkuma M."/>
            <person name="Kobayashi H."/>
        </authorList>
    </citation>
    <scope>NUCLEOTIDE SEQUENCE [LARGE SCALE GENOMIC DNA]</scope>
    <source>
        <strain evidence="3 4">YK48G</strain>
    </source>
</reference>
<keyword evidence="1" id="KW-0479">Metal-binding</keyword>
<dbReference type="CDD" id="cd01310">
    <property type="entry name" value="TatD_DNAse"/>
    <property type="match status" value="1"/>
</dbReference>
<accession>A0ABQ3VXV8</accession>
<protein>
    <submittedName>
        <fullName evidence="3">TatD family hydrolase</fullName>
    </submittedName>
</protein>
<sequence length="258" mass="29416">MKIFDSHTHLNDESLYPQAAQYARHANQLGVVKLANVGSNQLLNDRSLELAATYPNMYSIIGWHPEDSIHYHEAQERLLIEQLQSPSVVAVGEIGLDYHQTISPRHVQKTVFKRQIEIAKQLHLPISVHNRDAFEDTYAILKEMAVWQIGGVMHSFNGDVEWLKKFLDLGMSVSYSGVASFKKTHEVHEAVRHTPFDRMLVETDAPYLAPEPLRGKQNEPAYTLYTVEAIARFCDVNPEIIADHTYENSLHLFGIEDK</sequence>
<dbReference type="InterPro" id="IPR015991">
    <property type="entry name" value="TatD/YcfH-like"/>
</dbReference>
<dbReference type="PROSITE" id="PS01090">
    <property type="entry name" value="TATD_2"/>
    <property type="match status" value="1"/>
</dbReference>
<proteinExistence type="predicted"/>
<dbReference type="NCBIfam" id="TIGR00010">
    <property type="entry name" value="YchF/TatD family DNA exonuclease"/>
    <property type="match status" value="1"/>
</dbReference>
<dbReference type="SUPFAM" id="SSF51556">
    <property type="entry name" value="Metallo-dependent hydrolases"/>
    <property type="match status" value="1"/>
</dbReference>
<dbReference type="EMBL" id="BNJR01000006">
    <property type="protein sequence ID" value="GHP13122.1"/>
    <property type="molecule type" value="Genomic_DNA"/>
</dbReference>
<keyword evidence="2 3" id="KW-0378">Hydrolase</keyword>
<evidence type="ECO:0000313" key="4">
    <source>
        <dbReference type="Proteomes" id="UP000604765"/>
    </source>
</evidence>
<dbReference type="PIRSF" id="PIRSF005902">
    <property type="entry name" value="DNase_TatD"/>
    <property type="match status" value="1"/>
</dbReference>
<dbReference type="InterPro" id="IPR018228">
    <property type="entry name" value="DNase_TatD-rel_CS"/>
</dbReference>
<dbReference type="RefSeq" id="WP_203629178.1">
    <property type="nucleotide sequence ID" value="NZ_BNJR01000006.1"/>
</dbReference>
<dbReference type="GO" id="GO:0016787">
    <property type="term" value="F:hydrolase activity"/>
    <property type="evidence" value="ECO:0007669"/>
    <property type="project" value="UniProtKB-KW"/>
</dbReference>
<dbReference type="Proteomes" id="UP000604765">
    <property type="component" value="Unassembled WGS sequence"/>
</dbReference>
<dbReference type="Gene3D" id="3.20.20.140">
    <property type="entry name" value="Metal-dependent hydrolases"/>
    <property type="match status" value="1"/>
</dbReference>
<dbReference type="PROSITE" id="PS01137">
    <property type="entry name" value="TATD_1"/>
    <property type="match status" value="1"/>
</dbReference>
<dbReference type="PANTHER" id="PTHR46124:SF2">
    <property type="entry name" value="D-AMINOACYL-TRNA DEACYLASE"/>
    <property type="match status" value="1"/>
</dbReference>
<dbReference type="InterPro" id="IPR032466">
    <property type="entry name" value="Metal_Hydrolase"/>
</dbReference>
<evidence type="ECO:0000256" key="2">
    <source>
        <dbReference type="ARBA" id="ARBA00022801"/>
    </source>
</evidence>
<dbReference type="InterPro" id="IPR001130">
    <property type="entry name" value="TatD-like"/>
</dbReference>
<organism evidence="3 4">
    <name type="scientific">Lentilactobacillus fungorum</name>
    <dbReference type="NCBI Taxonomy" id="2201250"/>
    <lineage>
        <taxon>Bacteria</taxon>
        <taxon>Bacillati</taxon>
        <taxon>Bacillota</taxon>
        <taxon>Bacilli</taxon>
        <taxon>Lactobacillales</taxon>
        <taxon>Lactobacillaceae</taxon>
        <taxon>Lentilactobacillus</taxon>
    </lineage>
</organism>
<name>A0ABQ3VXV8_9LACO</name>
<evidence type="ECO:0000256" key="1">
    <source>
        <dbReference type="ARBA" id="ARBA00022723"/>
    </source>
</evidence>
<comment type="caution">
    <text evidence="3">The sequence shown here is derived from an EMBL/GenBank/DDBJ whole genome shotgun (WGS) entry which is preliminary data.</text>
</comment>